<feature type="region of interest" description="Disordered" evidence="1">
    <location>
        <begin position="75"/>
        <end position="95"/>
    </location>
</feature>
<evidence type="ECO:0000313" key="3">
    <source>
        <dbReference type="Proteomes" id="UP000216004"/>
    </source>
</evidence>
<sequence length="166" mass="18008">MGAAKCLWVLGGLAYEGRGDMPGPEGWRSASLGIGIELHSGSRPGGGKRTGKVWCNGHTRVCDRNEDRMFLALTDSCPPPARPGRAGHGSSSGPQPLECVVRAAAQRPPGRRYPPTPEGRTMQANSTARYVHNLTNQRNLVIFERQSCKKNNVTLHTLLKHCDTKP</sequence>
<protein>
    <submittedName>
        <fullName evidence="2">Uncharacterized protein</fullName>
    </submittedName>
</protein>
<evidence type="ECO:0000313" key="2">
    <source>
        <dbReference type="EMBL" id="OZG49249.1"/>
    </source>
</evidence>
<organism evidence="2 3">
    <name type="scientific">Bombiscardovia coagulans</name>
    <dbReference type="NCBI Taxonomy" id="686666"/>
    <lineage>
        <taxon>Bacteria</taxon>
        <taxon>Bacillati</taxon>
        <taxon>Actinomycetota</taxon>
        <taxon>Actinomycetes</taxon>
        <taxon>Bifidobacteriales</taxon>
        <taxon>Bifidobacteriaceae</taxon>
        <taxon>Bombiscardovia</taxon>
    </lineage>
</organism>
<gene>
    <name evidence="2" type="ORF">BOCO_1058</name>
</gene>
<accession>A0A261EQW5</accession>
<proteinExistence type="predicted"/>
<reference evidence="2 3" key="1">
    <citation type="journal article" date="2017" name="BMC Genomics">
        <title>Comparative genomic and phylogenomic analyses of the Bifidobacteriaceae family.</title>
        <authorList>
            <person name="Lugli G.A."/>
            <person name="Milani C."/>
            <person name="Turroni F."/>
            <person name="Duranti S."/>
            <person name="Mancabelli L."/>
            <person name="Mangifesta M."/>
            <person name="Ferrario C."/>
            <person name="Modesto M."/>
            <person name="Mattarelli P."/>
            <person name="Jiri K."/>
            <person name="van Sinderen D."/>
            <person name="Ventura M."/>
        </authorList>
    </citation>
    <scope>NUCLEOTIDE SEQUENCE [LARGE SCALE GENOMIC DNA]</scope>
    <source>
        <strain evidence="2 3">DSM 22924</strain>
    </source>
</reference>
<keyword evidence="3" id="KW-1185">Reference proteome</keyword>
<comment type="caution">
    <text evidence="2">The sequence shown here is derived from an EMBL/GenBank/DDBJ whole genome shotgun (WGS) entry which is preliminary data.</text>
</comment>
<evidence type="ECO:0000256" key="1">
    <source>
        <dbReference type="SAM" id="MobiDB-lite"/>
    </source>
</evidence>
<dbReference type="Proteomes" id="UP000216004">
    <property type="component" value="Unassembled WGS sequence"/>
</dbReference>
<dbReference type="AlphaFoldDB" id="A0A261EQW5"/>
<name>A0A261EQW5_9BIFI</name>
<dbReference type="EMBL" id="MWWS01000005">
    <property type="protein sequence ID" value="OZG49249.1"/>
    <property type="molecule type" value="Genomic_DNA"/>
</dbReference>